<sequence>MQDGHICAICDDGGNLIRCEGACRRYFHRTISNDADFNCETLNMSQEQVESSKLICKNCVYKQHQCFGCGELGSSDMSSGSAEVYQCSKSRCRRFYHPKCLAEFDSSKNPPVFECPLHECFACKNKGEKYNEETCKNKGHESIKKKQGAENNKKMHLALCRRCPIAYHRKCLPRCDMYLALFASDSALLKGYFVDTVFSFLGIFPLFPKVVFQGNGKLIRAKKHTMVEHLRSATRDHLKFPKVMEEHMQKYVPKREVENKKLIVYVRKRHRGASKKQGASMVEEVDHGTKESDHVQRSRDINLRAHEQTEAPRNYMSDRNTSTGFVLSFALKSLFPLPYPGNCGWLDD</sequence>
<dbReference type="EnsemblPlants" id="OBART03G11770.1">
    <property type="protein sequence ID" value="OBART03G11770.1"/>
    <property type="gene ID" value="OBART03G11770"/>
</dbReference>
<accession>A0A0D3FGM4</accession>
<reference evidence="6" key="2">
    <citation type="submission" date="2015-03" db="UniProtKB">
        <authorList>
            <consortium name="EnsemblPlants"/>
        </authorList>
    </citation>
    <scope>IDENTIFICATION</scope>
</reference>
<feature type="region of interest" description="Disordered" evidence="4">
    <location>
        <begin position="274"/>
        <end position="299"/>
    </location>
</feature>
<dbReference type="GO" id="GO:0008270">
    <property type="term" value="F:zinc ion binding"/>
    <property type="evidence" value="ECO:0007669"/>
    <property type="project" value="UniProtKB-KW"/>
</dbReference>
<name>A0A0D3FGM4_9ORYZ</name>
<protein>
    <recommendedName>
        <fullName evidence="5">Zinc finger PHD-type domain-containing protein</fullName>
    </recommendedName>
</protein>
<evidence type="ECO:0000256" key="2">
    <source>
        <dbReference type="ARBA" id="ARBA00022771"/>
    </source>
</evidence>
<dbReference type="HOGENOM" id="CLU_060200_0_0_1"/>
<evidence type="ECO:0000313" key="6">
    <source>
        <dbReference type="EnsemblPlants" id="OBART03G11770.1"/>
    </source>
</evidence>
<evidence type="ECO:0000256" key="3">
    <source>
        <dbReference type="ARBA" id="ARBA00022833"/>
    </source>
</evidence>
<dbReference type="Gene3D" id="3.30.40.10">
    <property type="entry name" value="Zinc/RING finger domain, C3HC4 (zinc finger)"/>
    <property type="match status" value="2"/>
</dbReference>
<dbReference type="InterPro" id="IPR055198">
    <property type="entry name" value="NSD_PHD"/>
</dbReference>
<dbReference type="eggNOG" id="ENOG502QPIX">
    <property type="taxonomic scope" value="Eukaryota"/>
</dbReference>
<dbReference type="InterPro" id="IPR001965">
    <property type="entry name" value="Znf_PHD"/>
</dbReference>
<dbReference type="Pfam" id="PF22908">
    <property type="entry name" value="PHD_NSD"/>
    <property type="match status" value="1"/>
</dbReference>
<proteinExistence type="predicted"/>
<feature type="domain" description="Zinc finger PHD-type" evidence="5">
    <location>
        <begin position="6"/>
        <end position="60"/>
    </location>
</feature>
<keyword evidence="2" id="KW-0863">Zinc-finger</keyword>
<keyword evidence="3" id="KW-0862">Zinc</keyword>
<evidence type="ECO:0000256" key="1">
    <source>
        <dbReference type="ARBA" id="ARBA00022723"/>
    </source>
</evidence>
<dbReference type="PaxDb" id="65489-OBART03G11770.1"/>
<dbReference type="CDD" id="cd15565">
    <property type="entry name" value="PHD2_NSD"/>
    <property type="match status" value="1"/>
</dbReference>
<dbReference type="Gramene" id="OBART03G11770.1">
    <property type="protein sequence ID" value="OBART03G11770.1"/>
    <property type="gene ID" value="OBART03G11770"/>
</dbReference>
<keyword evidence="7" id="KW-1185">Reference proteome</keyword>
<reference evidence="6" key="1">
    <citation type="journal article" date="2009" name="Rice">
        <title>De Novo Next Generation Sequencing of Plant Genomes.</title>
        <authorList>
            <person name="Rounsley S."/>
            <person name="Marri P.R."/>
            <person name="Yu Y."/>
            <person name="He R."/>
            <person name="Sisneros N."/>
            <person name="Goicoechea J.L."/>
            <person name="Lee S.J."/>
            <person name="Angelova A."/>
            <person name="Kudrna D."/>
            <person name="Luo M."/>
            <person name="Affourtit J."/>
            <person name="Desany B."/>
            <person name="Knight J."/>
            <person name="Niazi F."/>
            <person name="Egholm M."/>
            <person name="Wing R.A."/>
        </authorList>
    </citation>
    <scope>NUCLEOTIDE SEQUENCE [LARGE SCALE GENOMIC DNA]</scope>
    <source>
        <strain evidence="6">cv. IRGC 105608</strain>
    </source>
</reference>
<feature type="domain" description="Zinc finger PHD-type" evidence="5">
    <location>
        <begin position="65"/>
        <end position="119"/>
    </location>
</feature>
<dbReference type="Proteomes" id="UP000026960">
    <property type="component" value="Chromosome 3"/>
</dbReference>
<evidence type="ECO:0000259" key="5">
    <source>
        <dbReference type="SMART" id="SM00249"/>
    </source>
</evidence>
<dbReference type="PANTHER" id="PTHR46235:SF5">
    <property type="entry name" value="OS08G0337100 PROTEIN"/>
    <property type="match status" value="1"/>
</dbReference>
<dbReference type="SMART" id="SM00249">
    <property type="entry name" value="PHD"/>
    <property type="match status" value="2"/>
</dbReference>
<dbReference type="PANTHER" id="PTHR46235">
    <property type="entry name" value="PHD FINGER-CONTAINING PROTEIN DDB_G0268158"/>
    <property type="match status" value="1"/>
</dbReference>
<dbReference type="STRING" id="65489.A0A0D3FGM4"/>
<evidence type="ECO:0000256" key="4">
    <source>
        <dbReference type="SAM" id="MobiDB-lite"/>
    </source>
</evidence>
<dbReference type="AlphaFoldDB" id="A0A0D3FGM4"/>
<feature type="compositionally biased region" description="Basic and acidic residues" evidence="4">
    <location>
        <begin position="284"/>
        <end position="299"/>
    </location>
</feature>
<evidence type="ECO:0000313" key="7">
    <source>
        <dbReference type="Proteomes" id="UP000026960"/>
    </source>
</evidence>
<dbReference type="InterPro" id="IPR013083">
    <property type="entry name" value="Znf_RING/FYVE/PHD"/>
</dbReference>
<keyword evidence="1" id="KW-0479">Metal-binding</keyword>
<organism evidence="6">
    <name type="scientific">Oryza barthii</name>
    <dbReference type="NCBI Taxonomy" id="65489"/>
    <lineage>
        <taxon>Eukaryota</taxon>
        <taxon>Viridiplantae</taxon>
        <taxon>Streptophyta</taxon>
        <taxon>Embryophyta</taxon>
        <taxon>Tracheophyta</taxon>
        <taxon>Spermatophyta</taxon>
        <taxon>Magnoliopsida</taxon>
        <taxon>Liliopsida</taxon>
        <taxon>Poales</taxon>
        <taxon>Poaceae</taxon>
        <taxon>BOP clade</taxon>
        <taxon>Oryzoideae</taxon>
        <taxon>Oryzeae</taxon>
        <taxon>Oryzinae</taxon>
        <taxon>Oryza</taxon>
    </lineage>
</organism>